<evidence type="ECO:0000313" key="2">
    <source>
        <dbReference type="EMBL" id="KAH0539833.1"/>
    </source>
</evidence>
<gene>
    <name evidence="2" type="ORF">KQX54_008694</name>
</gene>
<accession>A0AAV7HYH3</accession>
<evidence type="ECO:0000313" key="3">
    <source>
        <dbReference type="Proteomes" id="UP000826195"/>
    </source>
</evidence>
<name>A0AAV7HYH3_COTGL</name>
<dbReference type="AlphaFoldDB" id="A0AAV7HYH3"/>
<reference evidence="2 3" key="1">
    <citation type="journal article" date="2021" name="J. Hered.">
        <title>A chromosome-level genome assembly of the parasitoid wasp, Cotesia glomerata (Hymenoptera: Braconidae).</title>
        <authorList>
            <person name="Pinto B.J."/>
            <person name="Weis J.J."/>
            <person name="Gamble T."/>
            <person name="Ode P.J."/>
            <person name="Paul R."/>
            <person name="Zaspel J.M."/>
        </authorList>
    </citation>
    <scope>NUCLEOTIDE SEQUENCE [LARGE SCALE GENOMIC DNA]</scope>
    <source>
        <strain evidence="2">CgM1</strain>
    </source>
</reference>
<proteinExistence type="predicted"/>
<sequence length="198" mass="23270">MLSYRRNKKINNSCEACHIHCNEFLFKFGPTPFTQNLTRTLLILEELLKLFSDREDKKKWYVISLGTRYGKKTHPLEKEPFVIRKVFLTSKIRNLQSQGLSRNINWLIFFSQNSVGSFQQSKTENPRPLNFPRSYGLCTLELSRKKDEGLEERTNQSVSDFNFIPSFSFTTPAIPTRPSSREHSQNFKNRNTERPRSL</sequence>
<dbReference type="Proteomes" id="UP000826195">
    <property type="component" value="Unassembled WGS sequence"/>
</dbReference>
<feature type="compositionally biased region" description="Basic and acidic residues" evidence="1">
    <location>
        <begin position="179"/>
        <end position="198"/>
    </location>
</feature>
<evidence type="ECO:0000256" key="1">
    <source>
        <dbReference type="SAM" id="MobiDB-lite"/>
    </source>
</evidence>
<dbReference type="EMBL" id="JAHXZJ010002609">
    <property type="protein sequence ID" value="KAH0539833.1"/>
    <property type="molecule type" value="Genomic_DNA"/>
</dbReference>
<protein>
    <submittedName>
        <fullName evidence="2">Uncharacterized protein</fullName>
    </submittedName>
</protein>
<organism evidence="2 3">
    <name type="scientific">Cotesia glomerata</name>
    <name type="common">Lepidopteran parasitic wasp</name>
    <name type="synonym">Apanteles glomeratus</name>
    <dbReference type="NCBI Taxonomy" id="32391"/>
    <lineage>
        <taxon>Eukaryota</taxon>
        <taxon>Metazoa</taxon>
        <taxon>Ecdysozoa</taxon>
        <taxon>Arthropoda</taxon>
        <taxon>Hexapoda</taxon>
        <taxon>Insecta</taxon>
        <taxon>Pterygota</taxon>
        <taxon>Neoptera</taxon>
        <taxon>Endopterygota</taxon>
        <taxon>Hymenoptera</taxon>
        <taxon>Apocrita</taxon>
        <taxon>Ichneumonoidea</taxon>
        <taxon>Braconidae</taxon>
        <taxon>Microgastrinae</taxon>
        <taxon>Cotesia</taxon>
    </lineage>
</organism>
<comment type="caution">
    <text evidence="2">The sequence shown here is derived from an EMBL/GenBank/DDBJ whole genome shotgun (WGS) entry which is preliminary data.</text>
</comment>
<keyword evidence="3" id="KW-1185">Reference proteome</keyword>
<feature type="region of interest" description="Disordered" evidence="1">
    <location>
        <begin position="170"/>
        <end position="198"/>
    </location>
</feature>